<proteinExistence type="predicted"/>
<dbReference type="EMBL" id="CAJOBJ010095125">
    <property type="protein sequence ID" value="CAF4560931.1"/>
    <property type="molecule type" value="Genomic_DNA"/>
</dbReference>
<name>A0A8S2ZNT0_9BILA</name>
<reference evidence="3" key="1">
    <citation type="submission" date="2021-02" db="EMBL/GenBank/DDBJ databases">
        <authorList>
            <person name="Nowell W R."/>
        </authorList>
    </citation>
    <scope>NUCLEOTIDE SEQUENCE</scope>
</reference>
<feature type="region of interest" description="Disordered" evidence="1">
    <location>
        <begin position="27"/>
        <end position="75"/>
    </location>
</feature>
<evidence type="ECO:0000313" key="4">
    <source>
        <dbReference type="Proteomes" id="UP000681967"/>
    </source>
</evidence>
<dbReference type="EMBL" id="CAJOBH010108454">
    <property type="protein sequence ID" value="CAF4649179.1"/>
    <property type="molecule type" value="Genomic_DNA"/>
</dbReference>
<organism evidence="3 4">
    <name type="scientific">Rotaria magnacalcarata</name>
    <dbReference type="NCBI Taxonomy" id="392030"/>
    <lineage>
        <taxon>Eukaryota</taxon>
        <taxon>Metazoa</taxon>
        <taxon>Spiralia</taxon>
        <taxon>Gnathifera</taxon>
        <taxon>Rotifera</taxon>
        <taxon>Eurotatoria</taxon>
        <taxon>Bdelloidea</taxon>
        <taxon>Philodinida</taxon>
        <taxon>Philodinidae</taxon>
        <taxon>Rotaria</taxon>
    </lineage>
</organism>
<accession>A0A8S2ZNT0</accession>
<feature type="non-terminal residue" evidence="3">
    <location>
        <position position="75"/>
    </location>
</feature>
<comment type="caution">
    <text evidence="3">The sequence shown here is derived from an EMBL/GenBank/DDBJ whole genome shotgun (WGS) entry which is preliminary data.</text>
</comment>
<gene>
    <name evidence="3" type="ORF">BYL167_LOCUS42093</name>
    <name evidence="2" type="ORF">GIL414_LOCUS37245</name>
</gene>
<dbReference type="AlphaFoldDB" id="A0A8S2ZNT0"/>
<evidence type="ECO:0000256" key="1">
    <source>
        <dbReference type="SAM" id="MobiDB-lite"/>
    </source>
</evidence>
<sequence>MTQTILERVHGSNSMITLRQTSILNNNNIRQNSSDSNSLNGTNSLETNIPRQRHKSNGDEYDDNESTSSESSSTK</sequence>
<evidence type="ECO:0000313" key="2">
    <source>
        <dbReference type="EMBL" id="CAF4560931.1"/>
    </source>
</evidence>
<evidence type="ECO:0000313" key="3">
    <source>
        <dbReference type="EMBL" id="CAF4649179.1"/>
    </source>
</evidence>
<feature type="compositionally biased region" description="Polar residues" evidence="1">
    <location>
        <begin position="27"/>
        <end position="50"/>
    </location>
</feature>
<protein>
    <submittedName>
        <fullName evidence="3">Uncharacterized protein</fullName>
    </submittedName>
</protein>
<dbReference type="Proteomes" id="UP000681720">
    <property type="component" value="Unassembled WGS sequence"/>
</dbReference>
<dbReference type="Proteomes" id="UP000681967">
    <property type="component" value="Unassembled WGS sequence"/>
</dbReference>
<feature type="compositionally biased region" description="Low complexity" evidence="1">
    <location>
        <begin position="66"/>
        <end position="75"/>
    </location>
</feature>